<dbReference type="InterPro" id="IPR036378">
    <property type="entry name" value="FAS1_dom_sf"/>
</dbReference>
<dbReference type="PANTHER" id="PTHR10900">
    <property type="entry name" value="PERIOSTIN-RELATED"/>
    <property type="match status" value="1"/>
</dbReference>
<sequence>MKIRKATLGLCAVLLLCLCIGSACGQEQTGVKIELRNSSYYPPTMTVAPGTTVAWTNYDSVSHSVTSMTGLFDSGALETGESFTYTFTDPGTYAYGCRINQSLQDTRMPGRIIVSDTVAGNMTGTQADTVIEAIEADANLTVFAQALNATNLTANLTASGPYTVFAPNDEAFADLGNETAADLLNDTQNLTPIIRYHIVEGLYTVPQLANLTESGNATLPTLLGTNITVTREGGALMVDNITLGTTEINADNGIVHTIDAVLMPPEETPAPITENETTDTNRTQIEMPTLQNRS</sequence>
<name>A0ABT8MDZ3_9EURY</name>
<dbReference type="SMART" id="SM00554">
    <property type="entry name" value="FAS1"/>
    <property type="match status" value="1"/>
</dbReference>
<proteinExistence type="predicted"/>
<feature type="domain" description="FAS1" evidence="2">
    <location>
        <begin position="127"/>
        <end position="262"/>
    </location>
</feature>
<dbReference type="SUPFAM" id="SSF82153">
    <property type="entry name" value="FAS1 domain"/>
    <property type="match status" value="1"/>
</dbReference>
<dbReference type="InterPro" id="IPR000782">
    <property type="entry name" value="FAS1_domain"/>
</dbReference>
<accession>A0ABT8MDZ3</accession>
<dbReference type="SUPFAM" id="SSF49503">
    <property type="entry name" value="Cupredoxins"/>
    <property type="match status" value="1"/>
</dbReference>
<dbReference type="Gene3D" id="2.30.180.10">
    <property type="entry name" value="FAS1 domain"/>
    <property type="match status" value="1"/>
</dbReference>
<comment type="caution">
    <text evidence="3">The sequence shown here is derived from an EMBL/GenBank/DDBJ whole genome shotgun (WGS) entry which is preliminary data.</text>
</comment>
<evidence type="ECO:0000256" key="1">
    <source>
        <dbReference type="SAM" id="MobiDB-lite"/>
    </source>
</evidence>
<feature type="compositionally biased region" description="Polar residues" evidence="1">
    <location>
        <begin position="274"/>
        <end position="294"/>
    </location>
</feature>
<evidence type="ECO:0000313" key="3">
    <source>
        <dbReference type="EMBL" id="MDN7026075.1"/>
    </source>
</evidence>
<dbReference type="InterPro" id="IPR008972">
    <property type="entry name" value="Cupredoxin"/>
</dbReference>
<evidence type="ECO:0000259" key="2">
    <source>
        <dbReference type="PROSITE" id="PS50213"/>
    </source>
</evidence>
<dbReference type="PROSITE" id="PS50213">
    <property type="entry name" value="FAS1"/>
    <property type="match status" value="1"/>
</dbReference>
<dbReference type="InterPro" id="IPR050904">
    <property type="entry name" value="Adhesion/Biosynth-related"/>
</dbReference>
<dbReference type="InterPro" id="IPR028096">
    <property type="entry name" value="EfeO_Cupredoxin"/>
</dbReference>
<feature type="region of interest" description="Disordered" evidence="1">
    <location>
        <begin position="270"/>
        <end position="294"/>
    </location>
</feature>
<dbReference type="PROSITE" id="PS51257">
    <property type="entry name" value="PROKAR_LIPOPROTEIN"/>
    <property type="match status" value="1"/>
</dbReference>
<dbReference type="Pfam" id="PF13473">
    <property type="entry name" value="Cupredoxin_1"/>
    <property type="match status" value="1"/>
</dbReference>
<evidence type="ECO:0000313" key="4">
    <source>
        <dbReference type="Proteomes" id="UP001168338"/>
    </source>
</evidence>
<dbReference type="PANTHER" id="PTHR10900:SF77">
    <property type="entry name" value="FI19380P1"/>
    <property type="match status" value="1"/>
</dbReference>
<gene>
    <name evidence="3" type="ORF">FGU65_14495</name>
</gene>
<organism evidence="3 4">
    <name type="scientific">Methanoculleus frigidifontis</name>
    <dbReference type="NCBI Taxonomy" id="2584085"/>
    <lineage>
        <taxon>Archaea</taxon>
        <taxon>Methanobacteriati</taxon>
        <taxon>Methanobacteriota</taxon>
        <taxon>Stenosarchaea group</taxon>
        <taxon>Methanomicrobia</taxon>
        <taxon>Methanomicrobiales</taxon>
        <taxon>Methanomicrobiaceae</taxon>
        <taxon>Methanoculleus</taxon>
    </lineage>
</organism>
<keyword evidence="4" id="KW-1185">Reference proteome</keyword>
<protein>
    <submittedName>
        <fullName evidence="3">Fasciclin</fullName>
    </submittedName>
</protein>
<dbReference type="Proteomes" id="UP001168338">
    <property type="component" value="Unassembled WGS sequence"/>
</dbReference>
<reference evidence="3" key="1">
    <citation type="submission" date="2019-05" db="EMBL/GenBank/DDBJ databases">
        <title>Methanoculleus sp. FWC-SCC1, a methanogenic archaeon isolated from deep marine cold seep.</title>
        <authorList>
            <person name="Chen Y.-W."/>
            <person name="Chen S.-C."/>
            <person name="Teng N.-H."/>
            <person name="Lai M.-C."/>
        </authorList>
    </citation>
    <scope>NUCLEOTIDE SEQUENCE</scope>
    <source>
        <strain evidence="3">FWC-SCC1</strain>
    </source>
</reference>
<dbReference type="Gene3D" id="2.60.40.420">
    <property type="entry name" value="Cupredoxins - blue copper proteins"/>
    <property type="match status" value="1"/>
</dbReference>
<dbReference type="EMBL" id="VCYH01000014">
    <property type="protein sequence ID" value="MDN7026075.1"/>
    <property type="molecule type" value="Genomic_DNA"/>
</dbReference>
<dbReference type="RefSeq" id="WP_301665281.1">
    <property type="nucleotide sequence ID" value="NZ_VCYH01000014.1"/>
</dbReference>
<dbReference type="Pfam" id="PF02469">
    <property type="entry name" value="Fasciclin"/>
    <property type="match status" value="1"/>
</dbReference>